<keyword evidence="2" id="KW-0548">Nucleotidyltransferase</keyword>
<proteinExistence type="predicted"/>
<organism evidence="8 9">
    <name type="scientific">Trifolium medium</name>
    <dbReference type="NCBI Taxonomy" id="97028"/>
    <lineage>
        <taxon>Eukaryota</taxon>
        <taxon>Viridiplantae</taxon>
        <taxon>Streptophyta</taxon>
        <taxon>Embryophyta</taxon>
        <taxon>Tracheophyta</taxon>
        <taxon>Spermatophyta</taxon>
        <taxon>Magnoliopsida</taxon>
        <taxon>eudicotyledons</taxon>
        <taxon>Gunneridae</taxon>
        <taxon>Pentapetalae</taxon>
        <taxon>rosids</taxon>
        <taxon>fabids</taxon>
        <taxon>Fabales</taxon>
        <taxon>Fabaceae</taxon>
        <taxon>Papilionoideae</taxon>
        <taxon>50 kb inversion clade</taxon>
        <taxon>NPAAA clade</taxon>
        <taxon>Hologalegina</taxon>
        <taxon>IRL clade</taxon>
        <taxon>Trifolieae</taxon>
        <taxon>Trifolium</taxon>
    </lineage>
</organism>
<keyword evidence="1" id="KW-0808">Transferase</keyword>
<evidence type="ECO:0000256" key="5">
    <source>
        <dbReference type="ARBA" id="ARBA00022801"/>
    </source>
</evidence>
<keyword evidence="3" id="KW-0540">Nuclease</keyword>
<feature type="domain" description="Reverse transcriptase RNase H-like" evidence="7">
    <location>
        <begin position="3"/>
        <end position="56"/>
    </location>
</feature>
<dbReference type="EMBL" id="LXQA010128473">
    <property type="protein sequence ID" value="MCI22068.1"/>
    <property type="molecule type" value="Genomic_DNA"/>
</dbReference>
<keyword evidence="5" id="KW-0378">Hydrolase</keyword>
<evidence type="ECO:0000256" key="6">
    <source>
        <dbReference type="ARBA" id="ARBA00022918"/>
    </source>
</evidence>
<evidence type="ECO:0000256" key="4">
    <source>
        <dbReference type="ARBA" id="ARBA00022759"/>
    </source>
</evidence>
<dbReference type="InterPro" id="IPR050951">
    <property type="entry name" value="Retrovirus_Pol_polyprotein"/>
</dbReference>
<dbReference type="SUPFAM" id="SSF56672">
    <property type="entry name" value="DNA/RNA polymerases"/>
    <property type="match status" value="1"/>
</dbReference>
<dbReference type="Proteomes" id="UP000265520">
    <property type="component" value="Unassembled WGS sequence"/>
</dbReference>
<evidence type="ECO:0000259" key="7">
    <source>
        <dbReference type="Pfam" id="PF17917"/>
    </source>
</evidence>
<keyword evidence="4" id="KW-0255">Endonuclease</keyword>
<dbReference type="AlphaFoldDB" id="A0A392QD48"/>
<evidence type="ECO:0000256" key="1">
    <source>
        <dbReference type="ARBA" id="ARBA00022679"/>
    </source>
</evidence>
<evidence type="ECO:0000256" key="3">
    <source>
        <dbReference type="ARBA" id="ARBA00022722"/>
    </source>
</evidence>
<comment type="caution">
    <text evidence="8">The sequence shown here is derived from an EMBL/GenBank/DDBJ whole genome shotgun (WGS) entry which is preliminary data.</text>
</comment>
<protein>
    <submittedName>
        <fullName evidence="8">Disease resistance protein</fullName>
    </submittedName>
</protein>
<dbReference type="PANTHER" id="PTHR37984">
    <property type="entry name" value="PROTEIN CBG26694"/>
    <property type="match status" value="1"/>
</dbReference>
<evidence type="ECO:0000313" key="9">
    <source>
        <dbReference type="Proteomes" id="UP000265520"/>
    </source>
</evidence>
<dbReference type="PANTHER" id="PTHR37984:SF5">
    <property type="entry name" value="PROTEIN NYNRIN-LIKE"/>
    <property type="match status" value="1"/>
</dbReference>
<dbReference type="InterPro" id="IPR041373">
    <property type="entry name" value="RT_RNaseH"/>
</dbReference>
<dbReference type="GO" id="GO:0004519">
    <property type="term" value="F:endonuclease activity"/>
    <property type="evidence" value="ECO:0007669"/>
    <property type="project" value="UniProtKB-KW"/>
</dbReference>
<keyword evidence="6" id="KW-0695">RNA-directed DNA polymerase</keyword>
<dbReference type="Pfam" id="PF17917">
    <property type="entry name" value="RT_RNaseH"/>
    <property type="match status" value="1"/>
</dbReference>
<reference evidence="8 9" key="1">
    <citation type="journal article" date="2018" name="Front. Plant Sci.">
        <title>Red Clover (Trifolium pratense) and Zigzag Clover (T. medium) - A Picture of Genomic Similarities and Differences.</title>
        <authorList>
            <person name="Dluhosova J."/>
            <person name="Istvanek J."/>
            <person name="Nedelnik J."/>
            <person name="Repkova J."/>
        </authorList>
    </citation>
    <scope>NUCLEOTIDE SEQUENCE [LARGE SCALE GENOMIC DNA]</scope>
    <source>
        <strain evidence="9">cv. 10/8</strain>
        <tissue evidence="8">Leaf</tissue>
    </source>
</reference>
<dbReference type="InterPro" id="IPR043502">
    <property type="entry name" value="DNA/RNA_pol_sf"/>
</dbReference>
<accession>A0A392QD48</accession>
<dbReference type="GO" id="GO:0016787">
    <property type="term" value="F:hydrolase activity"/>
    <property type="evidence" value="ECO:0007669"/>
    <property type="project" value="UniProtKB-KW"/>
</dbReference>
<dbReference type="GO" id="GO:0003964">
    <property type="term" value="F:RNA-directed DNA polymerase activity"/>
    <property type="evidence" value="ECO:0007669"/>
    <property type="project" value="UniProtKB-KW"/>
</dbReference>
<keyword evidence="9" id="KW-1185">Reference proteome</keyword>
<evidence type="ECO:0000256" key="2">
    <source>
        <dbReference type="ARBA" id="ARBA00022695"/>
    </source>
</evidence>
<evidence type="ECO:0000313" key="8">
    <source>
        <dbReference type="EMBL" id="MCI22068.1"/>
    </source>
</evidence>
<sequence>MQKQSAYTRELFAITEALAKFRHYLLGHKFVIKSDQKSLKSLLDQSLQTPEQQAWNVQEVNDYSVKDGLLYWKDWLVLPSQSQLIQTVLKENHSSPIGGHAGVTRTIARTTA</sequence>
<name>A0A392QD48_9FABA</name>
<dbReference type="Gene3D" id="1.10.340.70">
    <property type="match status" value="1"/>
</dbReference>